<gene>
    <name evidence="3" type="ORF">ENF18_02205</name>
</gene>
<dbReference type="InterPro" id="IPR027268">
    <property type="entry name" value="Peptidase_M4/M1_CTD_sf"/>
</dbReference>
<evidence type="ECO:0000256" key="1">
    <source>
        <dbReference type="PIRSR" id="PIRSR634015-3"/>
    </source>
</evidence>
<dbReference type="CDD" id="cd09604">
    <property type="entry name" value="M1_APN_like"/>
    <property type="match status" value="1"/>
</dbReference>
<dbReference type="Gene3D" id="1.10.390.10">
    <property type="entry name" value="Neutral Protease Domain 2"/>
    <property type="match status" value="1"/>
</dbReference>
<proteinExistence type="predicted"/>
<dbReference type="InterPro" id="IPR014782">
    <property type="entry name" value="Peptidase_M1_dom"/>
</dbReference>
<dbReference type="GO" id="GO:0008270">
    <property type="term" value="F:zinc ion binding"/>
    <property type="evidence" value="ECO:0007669"/>
    <property type="project" value="InterPro"/>
</dbReference>
<feature type="non-terminal residue" evidence="3">
    <location>
        <position position="391"/>
    </location>
</feature>
<dbReference type="PANTHER" id="PTHR45726">
    <property type="entry name" value="LEUKOTRIENE A-4 HYDROLASE"/>
    <property type="match status" value="1"/>
</dbReference>
<keyword evidence="1" id="KW-0479">Metal-binding</keyword>
<keyword evidence="1" id="KW-0862">Zinc</keyword>
<accession>A0A7C0V9V1</accession>
<dbReference type="SUPFAM" id="SSF55486">
    <property type="entry name" value="Metalloproteases ('zincins'), catalytic domain"/>
    <property type="match status" value="1"/>
</dbReference>
<comment type="caution">
    <text evidence="3">The sequence shown here is derived from an EMBL/GenBank/DDBJ whole genome shotgun (WGS) entry which is preliminary data.</text>
</comment>
<reference evidence="3" key="1">
    <citation type="journal article" date="2020" name="mSystems">
        <title>Genome- and Community-Level Interaction Insights into Carbon Utilization and Element Cycling Functions of Hydrothermarchaeota in Hydrothermal Sediment.</title>
        <authorList>
            <person name="Zhou Z."/>
            <person name="Liu Y."/>
            <person name="Xu W."/>
            <person name="Pan J."/>
            <person name="Luo Z.H."/>
            <person name="Li M."/>
        </authorList>
    </citation>
    <scope>NUCLEOTIDE SEQUENCE [LARGE SCALE GENOMIC DNA]</scope>
    <source>
        <strain evidence="3">HyVt-102</strain>
    </source>
</reference>
<comment type="cofactor">
    <cofactor evidence="1">
        <name>Zn(2+)</name>
        <dbReference type="ChEBI" id="CHEBI:29105"/>
    </cofactor>
    <text evidence="1">Binds 1 zinc ion per subunit.</text>
</comment>
<dbReference type="AlphaFoldDB" id="A0A7C0V9V1"/>
<dbReference type="InterPro" id="IPR034015">
    <property type="entry name" value="M1_LTA4H"/>
</dbReference>
<evidence type="ECO:0000313" key="3">
    <source>
        <dbReference type="EMBL" id="HDI82587.1"/>
    </source>
</evidence>
<dbReference type="Pfam" id="PF01433">
    <property type="entry name" value="Peptidase_M1"/>
    <property type="match status" value="1"/>
</dbReference>
<feature type="binding site" evidence="1">
    <location>
        <position position="333"/>
    </location>
    <ligand>
        <name>Zn(2+)</name>
        <dbReference type="ChEBI" id="CHEBI:29105"/>
        <note>catalytic</note>
    </ligand>
</feature>
<evidence type="ECO:0000259" key="2">
    <source>
        <dbReference type="Pfam" id="PF01433"/>
    </source>
</evidence>
<feature type="binding site" evidence="1">
    <location>
        <position position="337"/>
    </location>
    <ligand>
        <name>Zn(2+)</name>
        <dbReference type="ChEBI" id="CHEBI:29105"/>
        <note>catalytic</note>
    </ligand>
</feature>
<dbReference type="PANTHER" id="PTHR45726:SF3">
    <property type="entry name" value="LEUKOTRIENE A-4 HYDROLASE"/>
    <property type="match status" value="1"/>
</dbReference>
<dbReference type="Proteomes" id="UP000885847">
    <property type="component" value="Unassembled WGS sequence"/>
</dbReference>
<dbReference type="GO" id="GO:0008237">
    <property type="term" value="F:metallopeptidase activity"/>
    <property type="evidence" value="ECO:0007669"/>
    <property type="project" value="InterPro"/>
</dbReference>
<dbReference type="EMBL" id="DQWE01000100">
    <property type="protein sequence ID" value="HDI82587.1"/>
    <property type="molecule type" value="Genomic_DNA"/>
</dbReference>
<feature type="binding site" evidence="1">
    <location>
        <position position="356"/>
    </location>
    <ligand>
        <name>Zn(2+)</name>
        <dbReference type="ChEBI" id="CHEBI:29105"/>
        <note>catalytic</note>
    </ligand>
</feature>
<sequence length="391" mass="45745">MILLFLSYFQQYAYYSIKVSFDDSMNILTGEEYIVYKNNSPNPLDTIYLNTYFNSMREGSRYAEDMRRRGRKFSPSKKNEGWIRITEFYMEGKPAKTIIDTGDVSLVVLPEPILPGWVVKINLKFKEKIPFLFSRMGHIDKHYEMAYWFPQISVYDSAGWHTDGYRGNGEFYNEFGDFDVVIDMPSGYVVMGTGRVVGDENYLNFLEKRMNGENMDSLPERWKVVFRAERVHNFVWVADKDYIIKKADAGSTDIYVLVLPGDEKQWEGMEEKTSRMVETYNRWYGRYDYPSLVVADGYVKAGGMEYPNIVIINRNIGKLPFISRLLLEDVIAHEVSHQWFFGMLGNNEMDQAWLDEAFASFTEDRYMNTYYPSDSLSGLQSYLMKYYKTGS</sequence>
<name>A0A7C0V9V1_UNCW3</name>
<protein>
    <submittedName>
        <fullName evidence="3">M1 family peptidase</fullName>
    </submittedName>
</protein>
<feature type="domain" description="Peptidase M1 membrane alanine aminopeptidase" evidence="2">
    <location>
        <begin position="271"/>
        <end position="382"/>
    </location>
</feature>
<organism evidence="3">
    <name type="scientific">candidate division WOR-3 bacterium</name>
    <dbReference type="NCBI Taxonomy" id="2052148"/>
    <lineage>
        <taxon>Bacteria</taxon>
        <taxon>Bacteria division WOR-3</taxon>
    </lineage>
</organism>